<evidence type="ECO:0000313" key="2">
    <source>
        <dbReference type="EMBL" id="PWF44026.1"/>
    </source>
</evidence>
<feature type="domain" description="YqaJ viral recombinase" evidence="1">
    <location>
        <begin position="27"/>
        <end position="169"/>
    </location>
</feature>
<dbReference type="PANTHER" id="PTHR46609">
    <property type="entry name" value="EXONUCLEASE, PHAGE-TYPE/RECB, C-TERMINAL DOMAIN-CONTAINING PROTEIN"/>
    <property type="match status" value="1"/>
</dbReference>
<dbReference type="GO" id="GO:0004519">
    <property type="term" value="F:endonuclease activity"/>
    <property type="evidence" value="ECO:0007669"/>
    <property type="project" value="UniProtKB-KW"/>
</dbReference>
<dbReference type="PANTHER" id="PTHR46609:SF6">
    <property type="entry name" value="EXONUCLEASE, PHAGE-TYPE_RECB, C-TERMINAL DOMAIN-CONTAINING PROTEIN-RELATED"/>
    <property type="match status" value="1"/>
</dbReference>
<evidence type="ECO:0000313" key="3">
    <source>
        <dbReference type="Proteomes" id="UP000241421"/>
    </source>
</evidence>
<dbReference type="Proteomes" id="UP000241421">
    <property type="component" value="Unassembled WGS sequence"/>
</dbReference>
<evidence type="ECO:0000259" key="1">
    <source>
        <dbReference type="Pfam" id="PF09588"/>
    </source>
</evidence>
<name>A0A2U2HGI5_9BURK</name>
<dbReference type="Pfam" id="PF09588">
    <property type="entry name" value="YqaJ"/>
    <property type="match status" value="1"/>
</dbReference>
<dbReference type="EMBL" id="PXWF02000272">
    <property type="protein sequence ID" value="PWF44026.1"/>
    <property type="molecule type" value="Genomic_DNA"/>
</dbReference>
<dbReference type="NCBIfam" id="TIGR03033">
    <property type="entry name" value="phage_rel_nuc"/>
    <property type="match status" value="1"/>
</dbReference>
<dbReference type="InterPro" id="IPR011604">
    <property type="entry name" value="PDDEXK-like_dom_sf"/>
</dbReference>
<reference evidence="2 3" key="1">
    <citation type="submission" date="2018-04" db="EMBL/GenBank/DDBJ databases">
        <title>Massilia violaceinigra sp. nov., a novel purple-pigmented bacterium isolated from Tianshan glacier, Xinjiang, China.</title>
        <authorList>
            <person name="Wang H."/>
        </authorList>
    </citation>
    <scope>NUCLEOTIDE SEQUENCE [LARGE SCALE GENOMIC DNA]</scope>
    <source>
        <strain evidence="2 3">B448-2</strain>
    </source>
</reference>
<dbReference type="InterPro" id="IPR019080">
    <property type="entry name" value="YqaJ_viral_recombinase"/>
</dbReference>
<keyword evidence="2" id="KW-0255">Endonuclease</keyword>
<keyword evidence="2" id="KW-0378">Hydrolase</keyword>
<keyword evidence="2" id="KW-0540">Nuclease</keyword>
<accession>A0A2U2HGI5</accession>
<keyword evidence="3" id="KW-1185">Reference proteome</keyword>
<dbReference type="Gene3D" id="3.90.320.10">
    <property type="match status" value="1"/>
</dbReference>
<dbReference type="InterPro" id="IPR011335">
    <property type="entry name" value="Restrct_endonuc-II-like"/>
</dbReference>
<protein>
    <submittedName>
        <fullName evidence="2">Endonuclease</fullName>
    </submittedName>
</protein>
<sequence length="335" mass="37484">MSNTAIEGRANRPALRLVSTKELSRTDWLNVRKGGIGSSDAAAAVGLNPYQSQLELWMIKTGRDGCLPKIDPNDETSPMYWGSLLEPIVAAHYTKHSGNRVRRINAVLQHPDPDRSWMLANLDYTVVGAGDVQILECKTAGEFGARLWRDGVPEYVVLQVQHQLAVTNKIAADVCVLVCGQEIRFHRIERDDALINRLIELERKFWTYVETDTPPPADGSDSAAMALQCLYPHDSGNTLDLTQDREMSSVFADLVTIRDDIASREKVEAELKQRIQQRMGEASRARFETGDVSWKRSKDGLGLDVTTLIKEQPELLAAYPLVRPGSRRFLVNTKQ</sequence>
<dbReference type="AlphaFoldDB" id="A0A2U2HGI5"/>
<gene>
    <name evidence="2" type="ORF">C7C56_019930</name>
</gene>
<organism evidence="2 3">
    <name type="scientific">Massilia glaciei</name>
    <dbReference type="NCBI Taxonomy" id="1524097"/>
    <lineage>
        <taxon>Bacteria</taxon>
        <taxon>Pseudomonadati</taxon>
        <taxon>Pseudomonadota</taxon>
        <taxon>Betaproteobacteria</taxon>
        <taxon>Burkholderiales</taxon>
        <taxon>Oxalobacteraceae</taxon>
        <taxon>Telluria group</taxon>
        <taxon>Massilia</taxon>
    </lineage>
</organism>
<proteinExistence type="predicted"/>
<dbReference type="SUPFAM" id="SSF52980">
    <property type="entry name" value="Restriction endonuclease-like"/>
    <property type="match status" value="1"/>
</dbReference>
<dbReference type="InterPro" id="IPR017482">
    <property type="entry name" value="Lambda-type_endonuclease"/>
</dbReference>
<dbReference type="OrthoDB" id="46225at2"/>
<dbReference type="InterPro" id="IPR051703">
    <property type="entry name" value="NF-kappa-B_Signaling_Reg"/>
</dbReference>
<comment type="caution">
    <text evidence="2">The sequence shown here is derived from an EMBL/GenBank/DDBJ whole genome shotgun (WGS) entry which is preliminary data.</text>
</comment>